<feature type="active site" evidence="10">
    <location>
        <position position="175"/>
    </location>
</feature>
<dbReference type="GO" id="GO:0030599">
    <property type="term" value="F:pectinesterase activity"/>
    <property type="evidence" value="ECO:0007669"/>
    <property type="project" value="UniProtKB-UniRule"/>
</dbReference>
<dbReference type="SUPFAM" id="SSF51126">
    <property type="entry name" value="Pectin lyase-like"/>
    <property type="match status" value="1"/>
</dbReference>
<dbReference type="KEGG" id="nau:109216258"/>
<evidence type="ECO:0000313" key="14">
    <source>
        <dbReference type="Proteomes" id="UP000187609"/>
    </source>
</evidence>
<dbReference type="STRING" id="49451.A0A1J6K392"/>
<evidence type="ECO:0000256" key="8">
    <source>
        <dbReference type="ARBA" id="ARBA00023316"/>
    </source>
</evidence>
<keyword evidence="4 11" id="KW-0134">Cell wall</keyword>
<gene>
    <name evidence="13" type="primary">PME39</name>
    <name evidence="13" type="ORF">A4A49_29430</name>
</gene>
<comment type="function">
    <text evidence="11">Acts in the modification of cell walls via demethylesterification of cell wall pectin.</text>
</comment>
<dbReference type="AlphaFoldDB" id="A0A1J6K392"/>
<comment type="catalytic activity">
    <reaction evidence="9 11">
        <text>[(1-&gt;4)-alpha-D-galacturonosyl methyl ester](n) + n H2O = [(1-&gt;4)-alpha-D-galacturonosyl](n) + n methanol + n H(+)</text>
        <dbReference type="Rhea" id="RHEA:22380"/>
        <dbReference type="Rhea" id="RHEA-COMP:14570"/>
        <dbReference type="Rhea" id="RHEA-COMP:14573"/>
        <dbReference type="ChEBI" id="CHEBI:15377"/>
        <dbReference type="ChEBI" id="CHEBI:15378"/>
        <dbReference type="ChEBI" id="CHEBI:17790"/>
        <dbReference type="ChEBI" id="CHEBI:140522"/>
        <dbReference type="ChEBI" id="CHEBI:140523"/>
        <dbReference type="EC" id="3.1.1.11"/>
    </reaction>
</comment>
<dbReference type="InterPro" id="IPR000070">
    <property type="entry name" value="Pectinesterase_cat"/>
</dbReference>
<evidence type="ECO:0000256" key="11">
    <source>
        <dbReference type="RuleBase" id="RU000589"/>
    </source>
</evidence>
<dbReference type="PANTHER" id="PTHR31707">
    <property type="entry name" value="PECTINESTERASE"/>
    <property type="match status" value="1"/>
</dbReference>
<dbReference type="SMR" id="A0A1J6K392"/>
<evidence type="ECO:0000256" key="6">
    <source>
        <dbReference type="ARBA" id="ARBA00022801"/>
    </source>
</evidence>
<sequence length="335" mass="36281">MEGKEIGIFRIILLMLWWSAGNCMTFNSTVAQDGTGNFTTITDAINAAPSQSATLFFIHVKAGTYNENVIVPNNKTNICLVGDGMGITIISSNKSGSSVAGTATLGVYGKGFTGMKMTIRNTAGAGAGQSAALTSAAFHGFASYYQCRFEGFQDTIFAQVGAQFFRECEVYGTIDFISGDGQAIFQNSVVYARTPVPGQEVTIIAAGLDGITTNPGLILQNCRITPAPDFNKSAVKSYLGRPWKNQGRGVVMSSFIDDFIDPQGWLQKPDVANTYFAEYNNRGPGSNTTGRVNWSKVIDKTEASKFTVRNFLQGDKWIPEIIPYYLDLNDDEDSV</sequence>
<evidence type="ECO:0000259" key="12">
    <source>
        <dbReference type="Pfam" id="PF01095"/>
    </source>
</evidence>
<dbReference type="EC" id="3.1.1.11" evidence="3 11"/>
<dbReference type="UniPathway" id="UPA00545">
    <property type="reaction ID" value="UER00823"/>
</dbReference>
<keyword evidence="8 11" id="KW-0961">Cell wall biogenesis/degradation</keyword>
<organism evidence="13 14">
    <name type="scientific">Nicotiana attenuata</name>
    <name type="common">Coyote tobacco</name>
    <dbReference type="NCBI Taxonomy" id="49451"/>
    <lineage>
        <taxon>Eukaryota</taxon>
        <taxon>Viridiplantae</taxon>
        <taxon>Streptophyta</taxon>
        <taxon>Embryophyta</taxon>
        <taxon>Tracheophyta</taxon>
        <taxon>Spermatophyta</taxon>
        <taxon>Magnoliopsida</taxon>
        <taxon>eudicotyledons</taxon>
        <taxon>Gunneridae</taxon>
        <taxon>Pentapetalae</taxon>
        <taxon>asterids</taxon>
        <taxon>lamiids</taxon>
        <taxon>Solanales</taxon>
        <taxon>Solanaceae</taxon>
        <taxon>Nicotianoideae</taxon>
        <taxon>Nicotianeae</taxon>
        <taxon>Nicotiana</taxon>
    </lineage>
</organism>
<dbReference type="GeneID" id="109216258"/>
<dbReference type="EMBL" id="MJEQ01003161">
    <property type="protein sequence ID" value="OIT24498.1"/>
    <property type="molecule type" value="Genomic_DNA"/>
</dbReference>
<keyword evidence="7 11" id="KW-0063">Aspartyl esterase</keyword>
<keyword evidence="14" id="KW-1185">Reference proteome</keyword>
<evidence type="ECO:0000256" key="4">
    <source>
        <dbReference type="ARBA" id="ARBA00022512"/>
    </source>
</evidence>
<comment type="subcellular location">
    <subcellularLocation>
        <location evidence="1 11">Secreted</location>
        <location evidence="1 11">Cell wall</location>
    </subcellularLocation>
</comment>
<accession>A0A1J6K392</accession>
<dbReference type="FunFam" id="2.160.20.10:FF:000029">
    <property type="entry name" value="Pectinesterase 4"/>
    <property type="match status" value="1"/>
</dbReference>
<dbReference type="InterPro" id="IPR011050">
    <property type="entry name" value="Pectin_lyase_fold/virulence"/>
</dbReference>
<dbReference type="GO" id="GO:0042545">
    <property type="term" value="P:cell wall modification"/>
    <property type="evidence" value="ECO:0007669"/>
    <property type="project" value="UniProtKB-UniRule"/>
</dbReference>
<comment type="pathway">
    <text evidence="2 11">Glycan metabolism; pectin degradation; 2-dehydro-3-deoxy-D-gluconate from pectin: step 1/5.</text>
</comment>
<feature type="signal peptide" evidence="11">
    <location>
        <begin position="1"/>
        <end position="23"/>
    </location>
</feature>
<dbReference type="InterPro" id="IPR033131">
    <property type="entry name" value="Pectinesterase_Asp_AS"/>
</dbReference>
<dbReference type="OMA" id="WWSAGNC"/>
<dbReference type="PROSITE" id="PS00503">
    <property type="entry name" value="PECTINESTERASE_2"/>
    <property type="match status" value="1"/>
</dbReference>
<name>A0A1J6K392_NICAT</name>
<dbReference type="PROSITE" id="PS00800">
    <property type="entry name" value="PECTINESTERASE_1"/>
    <property type="match status" value="1"/>
</dbReference>
<feature type="domain" description="Pectinesterase catalytic" evidence="12">
    <location>
        <begin position="28"/>
        <end position="315"/>
    </location>
</feature>
<keyword evidence="5 11" id="KW-0964">Secreted</keyword>
<evidence type="ECO:0000256" key="1">
    <source>
        <dbReference type="ARBA" id="ARBA00004191"/>
    </source>
</evidence>
<protein>
    <recommendedName>
        <fullName evidence="3 11">Pectinesterase</fullName>
        <ecNumber evidence="3 11">3.1.1.11</ecNumber>
    </recommendedName>
</protein>
<evidence type="ECO:0000256" key="9">
    <source>
        <dbReference type="ARBA" id="ARBA00047928"/>
    </source>
</evidence>
<evidence type="ECO:0000313" key="13">
    <source>
        <dbReference type="EMBL" id="OIT24498.1"/>
    </source>
</evidence>
<evidence type="ECO:0000256" key="2">
    <source>
        <dbReference type="ARBA" id="ARBA00005184"/>
    </source>
</evidence>
<comment type="caution">
    <text evidence="13">The sequence shown here is derived from an EMBL/GenBank/DDBJ whole genome shotgun (WGS) entry which is preliminary data.</text>
</comment>
<dbReference type="Gramene" id="OIT24498">
    <property type="protein sequence ID" value="OIT24498"/>
    <property type="gene ID" value="A4A49_29430"/>
</dbReference>
<dbReference type="Proteomes" id="UP000187609">
    <property type="component" value="Unassembled WGS sequence"/>
</dbReference>
<dbReference type="InterPro" id="IPR012334">
    <property type="entry name" value="Pectin_lyas_fold"/>
</dbReference>
<feature type="chain" id="PRO_5011819049" description="Pectinesterase" evidence="11">
    <location>
        <begin position="24"/>
        <end position="335"/>
    </location>
</feature>
<reference evidence="13" key="1">
    <citation type="submission" date="2016-11" db="EMBL/GenBank/DDBJ databases">
        <title>The genome of Nicotiana attenuata.</title>
        <authorList>
            <person name="Xu S."/>
            <person name="Brockmoeller T."/>
            <person name="Gaquerel E."/>
            <person name="Navarro A."/>
            <person name="Kuhl H."/>
            <person name="Gase K."/>
            <person name="Ling Z."/>
            <person name="Zhou W."/>
            <person name="Kreitzer C."/>
            <person name="Stanke M."/>
            <person name="Tang H."/>
            <person name="Lyons E."/>
            <person name="Pandey P."/>
            <person name="Pandey S.P."/>
            <person name="Timmermann B."/>
            <person name="Baldwin I.T."/>
        </authorList>
    </citation>
    <scope>NUCLEOTIDE SEQUENCE [LARGE SCALE GENOMIC DNA]</scope>
    <source>
        <strain evidence="13">UT</strain>
    </source>
</reference>
<keyword evidence="6 11" id="KW-0378">Hydrolase</keyword>
<dbReference type="GO" id="GO:0045490">
    <property type="term" value="P:pectin catabolic process"/>
    <property type="evidence" value="ECO:0007669"/>
    <property type="project" value="UniProtKB-UniRule"/>
</dbReference>
<evidence type="ECO:0000256" key="3">
    <source>
        <dbReference type="ARBA" id="ARBA00013229"/>
    </source>
</evidence>
<evidence type="ECO:0000256" key="5">
    <source>
        <dbReference type="ARBA" id="ARBA00022525"/>
    </source>
</evidence>
<keyword evidence="11" id="KW-0732">Signal</keyword>
<proteinExistence type="predicted"/>
<dbReference type="Pfam" id="PF01095">
    <property type="entry name" value="Pectinesterase"/>
    <property type="match status" value="1"/>
</dbReference>
<evidence type="ECO:0000256" key="10">
    <source>
        <dbReference type="PROSITE-ProRule" id="PRU10040"/>
    </source>
</evidence>
<dbReference type="Gene3D" id="2.160.20.10">
    <property type="entry name" value="Single-stranded right-handed beta-helix, Pectin lyase-like"/>
    <property type="match status" value="1"/>
</dbReference>
<dbReference type="OrthoDB" id="1546079at2759"/>
<evidence type="ECO:0000256" key="7">
    <source>
        <dbReference type="ARBA" id="ARBA00023085"/>
    </source>
</evidence>
<dbReference type="InterPro" id="IPR018040">
    <property type="entry name" value="Pectinesterase_Tyr_AS"/>
</dbReference>